<evidence type="ECO:0000313" key="10">
    <source>
        <dbReference type="Proteomes" id="UP000770161"/>
    </source>
</evidence>
<feature type="transmembrane region" description="Helical" evidence="7">
    <location>
        <begin position="43"/>
        <end position="62"/>
    </location>
</feature>
<evidence type="ECO:0000256" key="2">
    <source>
        <dbReference type="ARBA" id="ARBA00022448"/>
    </source>
</evidence>
<evidence type="ECO:0000256" key="7">
    <source>
        <dbReference type="SAM" id="Phobius"/>
    </source>
</evidence>
<dbReference type="SUPFAM" id="SSF103473">
    <property type="entry name" value="MFS general substrate transporter"/>
    <property type="match status" value="1"/>
</dbReference>
<feature type="transmembrane region" description="Helical" evidence="7">
    <location>
        <begin position="348"/>
        <end position="370"/>
    </location>
</feature>
<keyword evidence="4 7" id="KW-0812">Transmembrane</keyword>
<comment type="caution">
    <text evidence="9">The sequence shown here is derived from an EMBL/GenBank/DDBJ whole genome shotgun (WGS) entry which is preliminary data.</text>
</comment>
<proteinExistence type="predicted"/>
<evidence type="ECO:0000256" key="3">
    <source>
        <dbReference type="ARBA" id="ARBA00022475"/>
    </source>
</evidence>
<feature type="transmembrane region" description="Helical" evidence="7">
    <location>
        <begin position="376"/>
        <end position="399"/>
    </location>
</feature>
<keyword evidence="5 7" id="KW-1133">Transmembrane helix</keyword>
<evidence type="ECO:0000256" key="4">
    <source>
        <dbReference type="ARBA" id="ARBA00022692"/>
    </source>
</evidence>
<name>A0ABS6GTS3_MAMLE</name>
<feature type="transmembrane region" description="Helical" evidence="7">
    <location>
        <begin position="253"/>
        <end position="273"/>
    </location>
</feature>
<keyword evidence="6 7" id="KW-0472">Membrane</keyword>
<evidence type="ECO:0000259" key="8">
    <source>
        <dbReference type="PROSITE" id="PS50850"/>
    </source>
</evidence>
<gene>
    <name evidence="9" type="ORF">KQ656_02235</name>
</gene>
<accession>A0ABS6GTS3</accession>
<keyword evidence="2" id="KW-0813">Transport</keyword>
<feature type="transmembrane region" description="Helical" evidence="7">
    <location>
        <begin position="311"/>
        <end position="336"/>
    </location>
</feature>
<feature type="domain" description="Major facilitator superfamily (MFS) profile" evidence="8">
    <location>
        <begin position="215"/>
        <end position="406"/>
    </location>
</feature>
<feature type="transmembrane region" description="Helical" evidence="7">
    <location>
        <begin position="138"/>
        <end position="158"/>
    </location>
</feature>
<dbReference type="PANTHER" id="PTHR43266:SF9">
    <property type="entry name" value="PERMEASE, MAJOR FACILITATOR SUPERFAMILY-RELATED"/>
    <property type="match status" value="1"/>
</dbReference>
<dbReference type="PANTHER" id="PTHR43266">
    <property type="entry name" value="MACROLIDE-EFFLUX PROTEIN"/>
    <property type="match status" value="1"/>
</dbReference>
<keyword evidence="10" id="KW-1185">Reference proteome</keyword>
<keyword evidence="3" id="KW-1003">Cell membrane</keyword>
<dbReference type="EMBL" id="JAHLZN010000002">
    <property type="protein sequence ID" value="MBU6112754.1"/>
    <property type="molecule type" value="Genomic_DNA"/>
</dbReference>
<dbReference type="RefSeq" id="WP_194200118.1">
    <property type="nucleotide sequence ID" value="NZ_JADGLT010000062.1"/>
</dbReference>
<evidence type="ECO:0000256" key="1">
    <source>
        <dbReference type="ARBA" id="ARBA00004651"/>
    </source>
</evidence>
<reference evidence="9 10" key="1">
    <citation type="submission" date="2021-06" db="EMBL/GenBank/DDBJ databases">
        <title>Staphylococcus lentus K169 genome sequencing.</title>
        <authorList>
            <person name="Sundareshan S."/>
            <person name="Akhila D.S."/>
            <person name="Prachi D."/>
            <person name="Sivakumar R."/>
            <person name="Rajendhran J."/>
            <person name="Isloor S."/>
            <person name="Hegde N.R."/>
        </authorList>
    </citation>
    <scope>NUCLEOTIDE SEQUENCE [LARGE SCALE GENOMIC DNA]</scope>
    <source>
        <strain evidence="9 10">K169</strain>
    </source>
</reference>
<dbReference type="InterPro" id="IPR036259">
    <property type="entry name" value="MFS_trans_sf"/>
</dbReference>
<dbReference type="PROSITE" id="PS50850">
    <property type="entry name" value="MFS"/>
    <property type="match status" value="1"/>
</dbReference>
<evidence type="ECO:0000256" key="5">
    <source>
        <dbReference type="ARBA" id="ARBA00022989"/>
    </source>
</evidence>
<dbReference type="Pfam" id="PF07690">
    <property type="entry name" value="MFS_1"/>
    <property type="match status" value="1"/>
</dbReference>
<protein>
    <submittedName>
        <fullName evidence="9">MFS transporter</fullName>
    </submittedName>
</protein>
<organism evidence="9 10">
    <name type="scientific">Mammaliicoccus lentus</name>
    <name type="common">Staphylococcus lentus</name>
    <dbReference type="NCBI Taxonomy" id="42858"/>
    <lineage>
        <taxon>Bacteria</taxon>
        <taxon>Bacillati</taxon>
        <taxon>Bacillota</taxon>
        <taxon>Bacilli</taxon>
        <taxon>Bacillales</taxon>
        <taxon>Staphylococcaceae</taxon>
        <taxon>Mammaliicoccus</taxon>
    </lineage>
</organism>
<sequence>MKKNFLFIILFTFFSIIGSKLFTFALSFHVLNITGSVQSFSNIIIIYSVVFILGSTLMGYYIDKINKKLFIISMQCISVISIIGIYVIPNSLNQLIYIYIIVTILTITDIAVTLAFNSGLLTLVSEEYLDKTVSYRNVIQNIIQIGAPVLGGIIYAYFDIKTFTIIMLITELISLLFVLFISFNKLNVENEIEEMKDTFFNSYKTVFNFLKMKKDLFIIILSGAIINFMFGFITVGIPGSFVTLFNMNSKQLGLIETAMPIAGIIFGVVYPRIKNKGSLIFNMQCAMIILALGLLILCTPLTIGLTSQLVVIIYFVSMFIMGIGIILSNIPINIYVQKNVPENIKGKYLALHQTMSQIMMPAGILISGILFDIHNYFYLISFLLTTLLSIAIAFSYQYLKRYDGAV</sequence>
<dbReference type="InterPro" id="IPR011701">
    <property type="entry name" value="MFS"/>
</dbReference>
<feature type="transmembrane region" description="Helical" evidence="7">
    <location>
        <begin position="216"/>
        <end position="241"/>
    </location>
</feature>
<feature type="transmembrane region" description="Helical" evidence="7">
    <location>
        <begin position="285"/>
        <end position="305"/>
    </location>
</feature>
<feature type="transmembrane region" description="Helical" evidence="7">
    <location>
        <begin position="95"/>
        <end position="117"/>
    </location>
</feature>
<comment type="subcellular location">
    <subcellularLocation>
        <location evidence="1">Cell membrane</location>
        <topology evidence="1">Multi-pass membrane protein</topology>
    </subcellularLocation>
</comment>
<evidence type="ECO:0000313" key="9">
    <source>
        <dbReference type="EMBL" id="MBU6112754.1"/>
    </source>
</evidence>
<feature type="transmembrane region" description="Helical" evidence="7">
    <location>
        <begin position="164"/>
        <end position="183"/>
    </location>
</feature>
<feature type="transmembrane region" description="Helical" evidence="7">
    <location>
        <begin position="69"/>
        <end position="89"/>
    </location>
</feature>
<dbReference type="CDD" id="cd06173">
    <property type="entry name" value="MFS_MefA_like"/>
    <property type="match status" value="1"/>
</dbReference>
<feature type="transmembrane region" description="Helical" evidence="7">
    <location>
        <begin position="7"/>
        <end position="31"/>
    </location>
</feature>
<dbReference type="Gene3D" id="1.20.1250.20">
    <property type="entry name" value="MFS general substrate transporter like domains"/>
    <property type="match status" value="1"/>
</dbReference>
<dbReference type="InterPro" id="IPR020846">
    <property type="entry name" value="MFS_dom"/>
</dbReference>
<dbReference type="Proteomes" id="UP000770161">
    <property type="component" value="Unassembled WGS sequence"/>
</dbReference>
<evidence type="ECO:0000256" key="6">
    <source>
        <dbReference type="ARBA" id="ARBA00023136"/>
    </source>
</evidence>